<dbReference type="GO" id="GO:0043814">
    <property type="term" value="F:phospholactate guanylyltransferase activity"/>
    <property type="evidence" value="ECO:0007669"/>
    <property type="project" value="InterPro"/>
</dbReference>
<keyword evidence="2 5" id="KW-0548">Nucleotidyltransferase</keyword>
<evidence type="ECO:0000256" key="2">
    <source>
        <dbReference type="ARBA" id="ARBA00022695"/>
    </source>
</evidence>
<dbReference type="EMBL" id="FTMN01000001">
    <property type="protein sequence ID" value="SIP96122.1"/>
    <property type="molecule type" value="Genomic_DNA"/>
</dbReference>
<evidence type="ECO:0000256" key="3">
    <source>
        <dbReference type="ARBA" id="ARBA00022741"/>
    </source>
</evidence>
<gene>
    <name evidence="5" type="ORF">SAMN05421647_101591</name>
</gene>
<evidence type="ECO:0000313" key="6">
    <source>
        <dbReference type="Proteomes" id="UP000186895"/>
    </source>
</evidence>
<dbReference type="NCBIfam" id="TIGR03552">
    <property type="entry name" value="F420_cofC"/>
    <property type="match status" value="1"/>
</dbReference>
<keyword evidence="1 5" id="KW-0808">Transferase</keyword>
<keyword evidence="6" id="KW-1185">Reference proteome</keyword>
<dbReference type="Gene3D" id="3.90.550.10">
    <property type="entry name" value="Spore Coat Polysaccharide Biosynthesis Protein SpsA, Chain A"/>
    <property type="match status" value="1"/>
</dbReference>
<dbReference type="AlphaFoldDB" id="A0A1N6NVY2"/>
<keyword evidence="3" id="KW-0547">Nucleotide-binding</keyword>
<evidence type="ECO:0000313" key="5">
    <source>
        <dbReference type="EMBL" id="SIP96122.1"/>
    </source>
</evidence>
<evidence type="ECO:0000256" key="4">
    <source>
        <dbReference type="ARBA" id="ARBA00023134"/>
    </source>
</evidence>
<dbReference type="SUPFAM" id="SSF53448">
    <property type="entry name" value="Nucleotide-diphospho-sugar transferases"/>
    <property type="match status" value="1"/>
</dbReference>
<dbReference type="eggNOG" id="COG1920">
    <property type="taxonomic scope" value="Bacteria"/>
</dbReference>
<proteinExistence type="predicted"/>
<dbReference type="Proteomes" id="UP000186895">
    <property type="component" value="Unassembled WGS sequence"/>
</dbReference>
<organism evidence="5 6">
    <name type="scientific">Marinobacterium stanieri</name>
    <dbReference type="NCBI Taxonomy" id="49186"/>
    <lineage>
        <taxon>Bacteria</taxon>
        <taxon>Pseudomonadati</taxon>
        <taxon>Pseudomonadota</taxon>
        <taxon>Gammaproteobacteria</taxon>
        <taxon>Oceanospirillales</taxon>
        <taxon>Oceanospirillaceae</taxon>
        <taxon>Marinobacterium</taxon>
    </lineage>
</organism>
<dbReference type="RefSeq" id="WP_076460668.1">
    <property type="nucleotide sequence ID" value="NZ_FTMN01000001.1"/>
</dbReference>
<dbReference type="GO" id="GO:0005525">
    <property type="term" value="F:GTP binding"/>
    <property type="evidence" value="ECO:0007669"/>
    <property type="project" value="UniProtKB-KW"/>
</dbReference>
<dbReference type="InterPro" id="IPR029044">
    <property type="entry name" value="Nucleotide-diphossugar_trans"/>
</dbReference>
<dbReference type="Pfam" id="PF01983">
    <property type="entry name" value="CofC"/>
    <property type="match status" value="1"/>
</dbReference>
<dbReference type="STRING" id="49186.SAMN05421647_101591"/>
<protein>
    <submittedName>
        <fullName evidence="5">2-phospho-L-lactate guanylyltransferase</fullName>
    </submittedName>
</protein>
<sequence length="201" mass="21805">MKLSIVIPMKCPDQAKGRLSEVLSQGERKALALTLFERNVCFFRSRFPEHNLLVVTVSEEVRQLAEAEGAEVLQQADAGLNAAVEAAARYNRSRGVESQLVVPGDIETLDQGELATLLDQPRQHGSVVVCPSYDGGTNALLTTPPDAMPFSYGPQSCRAHLLSALQLGLQAKRLYLEKLSFDIDLPSDLFRVAAGSVPKTA</sequence>
<evidence type="ECO:0000256" key="1">
    <source>
        <dbReference type="ARBA" id="ARBA00022679"/>
    </source>
</evidence>
<dbReference type="PANTHER" id="PTHR40392">
    <property type="entry name" value="2-PHOSPHO-L-LACTATE GUANYLYLTRANSFERASE"/>
    <property type="match status" value="1"/>
</dbReference>
<dbReference type="InterPro" id="IPR002835">
    <property type="entry name" value="CofC"/>
</dbReference>
<name>A0A1N6NVY2_9GAMM</name>
<dbReference type="PANTHER" id="PTHR40392:SF1">
    <property type="entry name" value="2-PHOSPHO-L-LACTATE GUANYLYLTRANSFERASE"/>
    <property type="match status" value="1"/>
</dbReference>
<accession>A0A1N6NVY2</accession>
<keyword evidence="4" id="KW-0342">GTP-binding</keyword>
<reference evidence="6" key="1">
    <citation type="submission" date="2017-01" db="EMBL/GenBank/DDBJ databases">
        <authorList>
            <person name="Varghese N."/>
            <person name="Submissions S."/>
        </authorList>
    </citation>
    <scope>NUCLEOTIDE SEQUENCE [LARGE SCALE GENOMIC DNA]</scope>
    <source>
        <strain evidence="6">DSM 7027</strain>
    </source>
</reference>